<keyword evidence="8 10" id="KW-1133">Transmembrane helix</keyword>
<dbReference type="PANTHER" id="PTHR12468:SF2">
    <property type="entry name" value="GPI MANNOSYLTRANSFERASE 2"/>
    <property type="match status" value="1"/>
</dbReference>
<keyword evidence="7" id="KW-0256">Endoplasmic reticulum</keyword>
<dbReference type="PANTHER" id="PTHR12468">
    <property type="entry name" value="GPI MANNOSYLTRANSFERASE 2"/>
    <property type="match status" value="1"/>
</dbReference>
<feature type="transmembrane region" description="Helical" evidence="10">
    <location>
        <begin position="407"/>
        <end position="423"/>
    </location>
</feature>
<dbReference type="EMBL" id="PCVL01000024">
    <property type="protein sequence ID" value="PIQ72627.1"/>
    <property type="molecule type" value="Genomic_DNA"/>
</dbReference>
<evidence type="ECO:0000256" key="4">
    <source>
        <dbReference type="ARBA" id="ARBA00022676"/>
    </source>
</evidence>
<feature type="transmembrane region" description="Helical" evidence="10">
    <location>
        <begin position="344"/>
        <end position="365"/>
    </location>
</feature>
<reference evidence="11 12" key="1">
    <citation type="submission" date="2017-09" db="EMBL/GenBank/DDBJ databases">
        <title>Depth-based differentiation of microbial function through sediment-hosted aquifers and enrichment of novel symbionts in the deep terrestrial subsurface.</title>
        <authorList>
            <person name="Probst A.J."/>
            <person name="Ladd B."/>
            <person name="Jarett J.K."/>
            <person name="Geller-Mcgrath D.E."/>
            <person name="Sieber C.M."/>
            <person name="Emerson J.B."/>
            <person name="Anantharaman K."/>
            <person name="Thomas B.C."/>
            <person name="Malmstrom R."/>
            <person name="Stieglmeier M."/>
            <person name="Klingl A."/>
            <person name="Woyke T."/>
            <person name="Ryan C.M."/>
            <person name="Banfield J.F."/>
        </authorList>
    </citation>
    <scope>NUCLEOTIDE SEQUENCE [LARGE SCALE GENOMIC DNA]</scope>
    <source>
        <strain evidence="11">CG11_big_fil_rev_8_21_14_0_20_35_14</strain>
    </source>
</reference>
<feature type="transmembrane region" description="Helical" evidence="10">
    <location>
        <begin position="134"/>
        <end position="154"/>
    </location>
</feature>
<feature type="transmembrane region" description="Helical" evidence="10">
    <location>
        <begin position="166"/>
        <end position="199"/>
    </location>
</feature>
<evidence type="ECO:0000313" key="12">
    <source>
        <dbReference type="Proteomes" id="UP000229570"/>
    </source>
</evidence>
<keyword evidence="3" id="KW-0337">GPI-anchor biosynthesis</keyword>
<keyword evidence="4" id="KW-0328">Glycosyltransferase</keyword>
<dbReference type="GO" id="GO:0016020">
    <property type="term" value="C:membrane"/>
    <property type="evidence" value="ECO:0007669"/>
    <property type="project" value="GOC"/>
</dbReference>
<dbReference type="AlphaFoldDB" id="A0A2H0KMY8"/>
<evidence type="ECO:0000256" key="2">
    <source>
        <dbReference type="ARBA" id="ARBA00004687"/>
    </source>
</evidence>
<organism evidence="11 12">
    <name type="scientific">Candidatus Roizmanbacteria bacterium CG11_big_fil_rev_8_21_14_0_20_35_14</name>
    <dbReference type="NCBI Taxonomy" id="1974855"/>
    <lineage>
        <taxon>Bacteria</taxon>
        <taxon>Candidatus Roizmaniibacteriota</taxon>
    </lineage>
</organism>
<evidence type="ECO:0000256" key="3">
    <source>
        <dbReference type="ARBA" id="ARBA00022502"/>
    </source>
</evidence>
<feature type="transmembrane region" description="Helical" evidence="10">
    <location>
        <begin position="211"/>
        <end position="237"/>
    </location>
</feature>
<dbReference type="Proteomes" id="UP000229570">
    <property type="component" value="Unassembled WGS sequence"/>
</dbReference>
<sequence>MPNSLGFRKKAMSNKISNVNGFDFAHHCPEQRRTDKCQMSNLVLILIFLIWKTFDTWVLFFAAKIIPYLGFFPYPKELFDFGLPQVSSALANFDGIHYLKIACCGYAQWEQAFFPLYPLLIKCLTFVFNNGLTAGLIISNVSFLIGLWIFTKYLRLISTNSNQFQLILTILLFPTSFFFGAVYTEGLFFLLFVLTLYFLKKDLPAGRQENIYLATFFAILTSLTRLVGVFLIIPIIFHYLSLRVKRSNLNKEIASSSSTPRDDRKILNTKYFILILSPLIGLGIYCFYLWQTTGDPFFFFTSQPFFGANRSTRLILLPQVIWRYIKIFVTASHNFQYYVSVFEFLIFSFVFTVLIFDLFHLLMSFRARNLSISLRVNSVTSRGILKKDPSTRPASLDLVGMTTWDRLGLNLFSLANILFPTLTGTLLSIPRFTLLSLSMFIFLAEIKNKWIKIVIVVIFFILHIVVLGFFGQGYFIS</sequence>
<feature type="transmembrane region" description="Helical" evidence="10">
    <location>
        <begin position="42"/>
        <end position="66"/>
    </location>
</feature>
<keyword evidence="9 10" id="KW-0472">Membrane</keyword>
<keyword evidence="5" id="KW-0808">Transferase</keyword>
<name>A0A2H0KMY8_9BACT</name>
<evidence type="ECO:0000256" key="5">
    <source>
        <dbReference type="ARBA" id="ARBA00022679"/>
    </source>
</evidence>
<evidence type="ECO:0000256" key="9">
    <source>
        <dbReference type="ARBA" id="ARBA00023136"/>
    </source>
</evidence>
<evidence type="ECO:0000256" key="8">
    <source>
        <dbReference type="ARBA" id="ARBA00022989"/>
    </source>
</evidence>
<dbReference type="UniPathway" id="UPA00196"/>
<evidence type="ECO:0000256" key="1">
    <source>
        <dbReference type="ARBA" id="ARBA00004477"/>
    </source>
</evidence>
<protein>
    <submittedName>
        <fullName evidence="11">Uncharacterized protein</fullName>
    </submittedName>
</protein>
<evidence type="ECO:0000313" key="11">
    <source>
        <dbReference type="EMBL" id="PIQ72627.1"/>
    </source>
</evidence>
<comment type="pathway">
    <text evidence="2">Glycolipid biosynthesis; glycosylphosphatidylinositol-anchor biosynthesis.</text>
</comment>
<proteinExistence type="predicted"/>
<accession>A0A2H0KMY8</accession>
<dbReference type="InterPro" id="IPR007315">
    <property type="entry name" value="PIG-V/Gpi18"/>
</dbReference>
<evidence type="ECO:0000256" key="7">
    <source>
        <dbReference type="ARBA" id="ARBA00022824"/>
    </source>
</evidence>
<dbReference type="GO" id="GO:0031501">
    <property type="term" value="C:mannosyltransferase complex"/>
    <property type="evidence" value="ECO:0007669"/>
    <property type="project" value="TreeGrafter"/>
</dbReference>
<evidence type="ECO:0000256" key="6">
    <source>
        <dbReference type="ARBA" id="ARBA00022692"/>
    </source>
</evidence>
<gene>
    <name evidence="11" type="ORF">COV86_01970</name>
</gene>
<feature type="transmembrane region" description="Helical" evidence="10">
    <location>
        <begin position="453"/>
        <end position="476"/>
    </location>
</feature>
<dbReference type="GO" id="GO:0000009">
    <property type="term" value="F:alpha-1,6-mannosyltransferase activity"/>
    <property type="evidence" value="ECO:0007669"/>
    <property type="project" value="InterPro"/>
</dbReference>
<dbReference type="GO" id="GO:0004376">
    <property type="term" value="F:GPI mannosyltransferase activity"/>
    <property type="evidence" value="ECO:0007669"/>
    <property type="project" value="InterPro"/>
</dbReference>
<comment type="subcellular location">
    <subcellularLocation>
        <location evidence="1">Endoplasmic reticulum membrane</location>
        <topology evidence="1">Multi-pass membrane protein</topology>
    </subcellularLocation>
</comment>
<dbReference type="GO" id="GO:0006506">
    <property type="term" value="P:GPI anchor biosynthetic process"/>
    <property type="evidence" value="ECO:0007669"/>
    <property type="project" value="UniProtKB-UniPathway"/>
</dbReference>
<keyword evidence="6 10" id="KW-0812">Transmembrane</keyword>
<feature type="transmembrane region" description="Helical" evidence="10">
    <location>
        <begin position="271"/>
        <end position="290"/>
    </location>
</feature>
<evidence type="ECO:0000256" key="10">
    <source>
        <dbReference type="SAM" id="Phobius"/>
    </source>
</evidence>
<comment type="caution">
    <text evidence="11">The sequence shown here is derived from an EMBL/GenBank/DDBJ whole genome shotgun (WGS) entry which is preliminary data.</text>
</comment>